<dbReference type="InterPro" id="IPR036890">
    <property type="entry name" value="HATPase_C_sf"/>
</dbReference>
<evidence type="ECO:0000259" key="6">
    <source>
        <dbReference type="PROSITE" id="PS50109"/>
    </source>
</evidence>
<reference evidence="7 8" key="1">
    <citation type="submission" date="2020-07" db="EMBL/GenBank/DDBJ databases">
        <title>Novel species isolated from subtropical streams in China.</title>
        <authorList>
            <person name="Lu H."/>
        </authorList>
    </citation>
    <scope>NUCLEOTIDE SEQUENCE [LARGE SCALE GENOMIC DNA]</scope>
    <source>
        <strain evidence="7 8">LX20W</strain>
    </source>
</reference>
<dbReference type="GO" id="GO:0000155">
    <property type="term" value="F:phosphorelay sensor kinase activity"/>
    <property type="evidence" value="ECO:0007669"/>
    <property type="project" value="InterPro"/>
</dbReference>
<dbReference type="Pfam" id="PF12729">
    <property type="entry name" value="4HB_MCP_1"/>
    <property type="match status" value="1"/>
</dbReference>
<feature type="coiled-coil region" evidence="4">
    <location>
        <begin position="261"/>
        <end position="295"/>
    </location>
</feature>
<dbReference type="InterPro" id="IPR005467">
    <property type="entry name" value="His_kinase_dom"/>
</dbReference>
<gene>
    <name evidence="7" type="ORF">H3H37_21810</name>
</gene>
<name>A0A7W2EW34_9BURK</name>
<dbReference type="Proteomes" id="UP000534388">
    <property type="component" value="Unassembled WGS sequence"/>
</dbReference>
<dbReference type="SUPFAM" id="SSF55874">
    <property type="entry name" value="ATPase domain of HSP90 chaperone/DNA topoisomerase II/histidine kinase"/>
    <property type="match status" value="1"/>
</dbReference>
<keyword evidence="5" id="KW-0812">Transmembrane</keyword>
<keyword evidence="5" id="KW-0472">Membrane</keyword>
<comment type="caution">
    <text evidence="7">The sequence shown here is derived from an EMBL/GenBank/DDBJ whole genome shotgun (WGS) entry which is preliminary data.</text>
</comment>
<evidence type="ECO:0000256" key="2">
    <source>
        <dbReference type="ARBA" id="ARBA00012438"/>
    </source>
</evidence>
<dbReference type="Gene3D" id="6.10.340.10">
    <property type="match status" value="1"/>
</dbReference>
<dbReference type="EC" id="2.7.13.3" evidence="2"/>
<sequence length="541" mass="58670">MAMRLPHLKIGQRLAFGYGFVIVLLIAMTLVGVARLGALSRTTDEALREKYPNTVLVNEVIFELGAVARAMRNTLIMTEPDQVKAQLADIARAKLRVTALMGQLTLNVRDPAGVEILQQIEIIRSAYTFNQEEFIALLADGRLGEAKNLLLVDLDPYQGDYFRALEKLQQHESALMEQARTAIDASYQRARVSMLALSGFAALLSVVITFGITRSLLRQLGGEPDYATAIARQIAAGQMDLEIAIAPRDRASLLYAMKVMRDRLEERTFALQETNAELEQSLESLKMTQDDLVRSEKLAALGSLVAGVAHELNTPIGNGLLAASSLADHVRSFEGEVAAGLRKSALEAHLAEVHQAADIMLRNLNRAVDLVASFKQVAVDRASSQGREFLLDEVVTEILLTLWPSLKNCGVAITHDIPPGISMRSYPGAVGQVLTNLVNNAVIHGFDGVHGGCVAVRARVRDDGWVDLEVRDDGAGIAPEHLGRIYDPFFTTKLGKGGSGLGLNIVYNLVHGVLDGRIAVQSAVGKGTVFTVTLPLDAFHD</sequence>
<feature type="transmembrane region" description="Helical" evidence="5">
    <location>
        <begin position="192"/>
        <end position="212"/>
    </location>
</feature>
<dbReference type="SUPFAM" id="SSF47384">
    <property type="entry name" value="Homodimeric domain of signal transducing histidine kinase"/>
    <property type="match status" value="1"/>
</dbReference>
<keyword evidence="8" id="KW-1185">Reference proteome</keyword>
<dbReference type="PANTHER" id="PTHR43065:SF42">
    <property type="entry name" value="TWO-COMPONENT SENSOR PPRA"/>
    <property type="match status" value="1"/>
</dbReference>
<organism evidence="7 8">
    <name type="scientific">Rugamonas brunnea</name>
    <dbReference type="NCBI Taxonomy" id="2758569"/>
    <lineage>
        <taxon>Bacteria</taxon>
        <taxon>Pseudomonadati</taxon>
        <taxon>Pseudomonadota</taxon>
        <taxon>Betaproteobacteria</taxon>
        <taxon>Burkholderiales</taxon>
        <taxon>Oxalobacteraceae</taxon>
        <taxon>Telluria group</taxon>
        <taxon>Rugamonas</taxon>
    </lineage>
</organism>
<dbReference type="InterPro" id="IPR024478">
    <property type="entry name" value="HlyB_4HB_MCP"/>
</dbReference>
<dbReference type="SMART" id="SM00388">
    <property type="entry name" value="HisKA"/>
    <property type="match status" value="1"/>
</dbReference>
<dbReference type="InterPro" id="IPR003661">
    <property type="entry name" value="HisK_dim/P_dom"/>
</dbReference>
<dbReference type="PROSITE" id="PS50109">
    <property type="entry name" value="HIS_KIN"/>
    <property type="match status" value="1"/>
</dbReference>
<protein>
    <recommendedName>
        <fullName evidence="2">histidine kinase</fullName>
        <ecNumber evidence="2">2.7.13.3</ecNumber>
    </recommendedName>
</protein>
<dbReference type="InterPro" id="IPR004358">
    <property type="entry name" value="Sig_transdc_His_kin-like_C"/>
</dbReference>
<evidence type="ECO:0000256" key="3">
    <source>
        <dbReference type="ARBA" id="ARBA00022553"/>
    </source>
</evidence>
<dbReference type="Gene3D" id="1.10.287.130">
    <property type="match status" value="1"/>
</dbReference>
<keyword evidence="3" id="KW-0597">Phosphoprotein</keyword>
<evidence type="ECO:0000256" key="1">
    <source>
        <dbReference type="ARBA" id="ARBA00000085"/>
    </source>
</evidence>
<evidence type="ECO:0000256" key="5">
    <source>
        <dbReference type="SAM" id="Phobius"/>
    </source>
</evidence>
<dbReference type="InterPro" id="IPR036097">
    <property type="entry name" value="HisK_dim/P_sf"/>
</dbReference>
<accession>A0A7W2EW34</accession>
<dbReference type="PANTHER" id="PTHR43065">
    <property type="entry name" value="SENSOR HISTIDINE KINASE"/>
    <property type="match status" value="1"/>
</dbReference>
<dbReference type="InterPro" id="IPR047347">
    <property type="entry name" value="YvaQ-like_sensor"/>
</dbReference>
<evidence type="ECO:0000256" key="4">
    <source>
        <dbReference type="SAM" id="Coils"/>
    </source>
</evidence>
<dbReference type="AlphaFoldDB" id="A0A7W2EW34"/>
<dbReference type="Gene3D" id="3.30.565.10">
    <property type="entry name" value="Histidine kinase-like ATPase, C-terminal domain"/>
    <property type="match status" value="1"/>
</dbReference>
<comment type="catalytic activity">
    <reaction evidence="1">
        <text>ATP + protein L-histidine = ADP + protein N-phospho-L-histidine.</text>
        <dbReference type="EC" id="2.7.13.3"/>
    </reaction>
</comment>
<dbReference type="EMBL" id="JACEZT010000018">
    <property type="protein sequence ID" value="MBA5639699.1"/>
    <property type="molecule type" value="Genomic_DNA"/>
</dbReference>
<evidence type="ECO:0000313" key="7">
    <source>
        <dbReference type="EMBL" id="MBA5639699.1"/>
    </source>
</evidence>
<evidence type="ECO:0000313" key="8">
    <source>
        <dbReference type="Proteomes" id="UP000534388"/>
    </source>
</evidence>
<keyword evidence="4" id="KW-0175">Coiled coil</keyword>
<dbReference type="Pfam" id="PF02518">
    <property type="entry name" value="HATPase_c"/>
    <property type="match status" value="1"/>
</dbReference>
<dbReference type="PRINTS" id="PR00344">
    <property type="entry name" value="BCTRLSENSOR"/>
</dbReference>
<proteinExistence type="predicted"/>
<keyword evidence="5" id="KW-1133">Transmembrane helix</keyword>
<feature type="domain" description="Histidine kinase" evidence="6">
    <location>
        <begin position="307"/>
        <end position="538"/>
    </location>
</feature>
<dbReference type="CDD" id="cd19411">
    <property type="entry name" value="MCP2201-like_sensor"/>
    <property type="match status" value="1"/>
</dbReference>
<feature type="transmembrane region" description="Helical" evidence="5">
    <location>
        <begin position="15"/>
        <end position="38"/>
    </location>
</feature>
<dbReference type="SMART" id="SM00387">
    <property type="entry name" value="HATPase_c"/>
    <property type="match status" value="1"/>
</dbReference>
<dbReference type="InterPro" id="IPR003594">
    <property type="entry name" value="HATPase_dom"/>
</dbReference>